<dbReference type="KEGG" id="mmw:Mmwyl1_0452"/>
<dbReference type="GO" id="GO:0103068">
    <property type="term" value="F:leukotriene C4 gamma-glutamyl transferase activity"/>
    <property type="evidence" value="ECO:0007669"/>
    <property type="project" value="UniProtKB-EC"/>
</dbReference>
<dbReference type="eggNOG" id="COG0405">
    <property type="taxonomic scope" value="Bacteria"/>
</dbReference>
<dbReference type="InterPro" id="IPR043138">
    <property type="entry name" value="GGT_lsub"/>
</dbReference>
<dbReference type="EC" id="2.3.2.2" evidence="1"/>
<keyword evidence="1" id="KW-0012">Acyltransferase</keyword>
<evidence type="ECO:0000313" key="1">
    <source>
        <dbReference type="EMBL" id="ABR69389.1"/>
    </source>
</evidence>
<dbReference type="InterPro" id="IPR052896">
    <property type="entry name" value="GGT-like_enzyme"/>
</dbReference>
<dbReference type="InterPro" id="IPR043137">
    <property type="entry name" value="GGT_ssub_C"/>
</dbReference>
<dbReference type="InterPro" id="IPR029055">
    <property type="entry name" value="Ntn_hydrolases_N"/>
</dbReference>
<dbReference type="PRINTS" id="PR01210">
    <property type="entry name" value="GGTRANSPTASE"/>
</dbReference>
<dbReference type="EMBL" id="CP000749">
    <property type="protein sequence ID" value="ABR69389.1"/>
    <property type="molecule type" value="Genomic_DNA"/>
</dbReference>
<dbReference type="AlphaFoldDB" id="A6VSG0"/>
<reference evidence="1" key="1">
    <citation type="submission" date="2007-06" db="EMBL/GenBank/DDBJ databases">
        <title>Complete sequence of Marinomonas sp. MWYL1.</title>
        <authorList>
            <consortium name="US DOE Joint Genome Institute"/>
            <person name="Copeland A."/>
            <person name="Lucas S."/>
            <person name="Lapidus A."/>
            <person name="Barry K."/>
            <person name="Glavina del Rio T."/>
            <person name="Dalin E."/>
            <person name="Tice H."/>
            <person name="Pitluck S."/>
            <person name="Kiss H."/>
            <person name="Brettin T."/>
            <person name="Bruce D."/>
            <person name="Detter J.C."/>
            <person name="Han C."/>
            <person name="Schmutz J."/>
            <person name="Larimer F."/>
            <person name="Land M."/>
            <person name="Hauser L."/>
            <person name="Kyrpides N."/>
            <person name="Kim E."/>
            <person name="Johnston A.W.B."/>
            <person name="Todd J.D."/>
            <person name="Rogers R."/>
            <person name="Wexler M."/>
            <person name="Bond P.L."/>
            <person name="Li Y."/>
            <person name="Richardson P."/>
        </authorList>
    </citation>
    <scope>NUCLEOTIDE SEQUENCE [LARGE SCALE GENOMIC DNA]</scope>
    <source>
        <strain evidence="1">MWYL1</strain>
    </source>
</reference>
<dbReference type="Gene3D" id="1.10.246.130">
    <property type="match status" value="1"/>
</dbReference>
<dbReference type="STRING" id="400668.Mmwyl1_0452"/>
<sequence length="550" mass="59495">MSTLNPNNDSHTNNIKNNDIAFTAPHFKATEAGQKILAQGGTAIEAMVAAAATIAVVYPHMNGLGGDGFWLISEPGKAPIGIDASGKSAALATLDFYCGHDSIPARGGKAALTMAGAVAGWQEALAVSQTWQAVSNAQNMPLKDLLKDAIELAKNGSEVTKTYLDASNKTFADLVSVQGFASTFLKQGSLYEQGDNLILPVLAQTLEQLAEKGLNDFYQGDIATRLAKDLATAGSPIRLTDFHSYQAKRVEPLQVKTSVGSLYNLPAPTQGIASLLILALYDKLYTQGKSATDMAHLLIECTKQAFIARNQFVTDESRLAMDLSSLLDDEQLEKMCHEIALERAQAWPHQAKHGDTIWMGACDSEGRMVSYIQSLYWEFGSGVVSPSTGIVWNNRGSSFSLEKGSLQELGPNLKPFHTLNPAFAELNDGRRMSYGTMGGEGQPQTQAALFSRYVYHQMPLAQAISEGRWLLGRTWGDVSHNLKIERDFADMVAEELVNRGHDLVVVDSCNELMGHAGAVVLHNEGHTEAATDPRSDGLAIDSHFIRNNLI</sequence>
<organism evidence="1">
    <name type="scientific">Marinomonas sp. (strain MWYL1)</name>
    <dbReference type="NCBI Taxonomy" id="400668"/>
    <lineage>
        <taxon>Bacteria</taxon>
        <taxon>Pseudomonadati</taxon>
        <taxon>Pseudomonadota</taxon>
        <taxon>Gammaproteobacteria</taxon>
        <taxon>Oceanospirillales</taxon>
        <taxon>Oceanospirillaceae</taxon>
        <taxon>Marinomonas</taxon>
    </lineage>
</organism>
<dbReference type="PANTHER" id="PTHR43881">
    <property type="entry name" value="GAMMA-GLUTAMYLTRANSPEPTIDASE (AFU_ORTHOLOGUE AFUA_4G13580)"/>
    <property type="match status" value="1"/>
</dbReference>
<dbReference type="Pfam" id="PF01019">
    <property type="entry name" value="G_glu_transpept"/>
    <property type="match status" value="1"/>
</dbReference>
<dbReference type="SUPFAM" id="SSF56235">
    <property type="entry name" value="N-terminal nucleophile aminohydrolases (Ntn hydrolases)"/>
    <property type="match status" value="1"/>
</dbReference>
<dbReference type="MEROPS" id="T03.025"/>
<proteinExistence type="predicted"/>
<dbReference type="Gene3D" id="3.60.20.40">
    <property type="match status" value="1"/>
</dbReference>
<accession>A6VSG0</accession>
<dbReference type="OrthoDB" id="5297205at2"/>
<dbReference type="HOGENOM" id="CLU_014813_3_0_6"/>
<protein>
    <submittedName>
        <fullName evidence="1">Gamma-glutamyltransferase</fullName>
        <ecNumber evidence="1">2.3.2.2</ecNumber>
    </submittedName>
</protein>
<keyword evidence="1" id="KW-0808">Transferase</keyword>
<dbReference type="PANTHER" id="PTHR43881:SF5">
    <property type="entry name" value="GAMMA-GLUTAMYLTRANSPEPTIDASE"/>
    <property type="match status" value="1"/>
</dbReference>
<gene>
    <name evidence="1" type="ordered locus">Mmwyl1_0452</name>
</gene>
<name>A6VSG0_MARMS</name>